<dbReference type="SUPFAM" id="SSF52402">
    <property type="entry name" value="Adenine nucleotide alpha hydrolases-like"/>
    <property type="match status" value="2"/>
</dbReference>
<dbReference type="Proteomes" id="UP001164746">
    <property type="component" value="Chromosome 4"/>
</dbReference>
<keyword evidence="3" id="KW-1185">Reference proteome</keyword>
<accession>A0ABY7DXZ9</accession>
<dbReference type="PANTHER" id="PTHR46989:SF3">
    <property type="entry name" value="USPA DOMAIN-CONTAINING PROTEIN"/>
    <property type="match status" value="1"/>
</dbReference>
<reference evidence="2" key="1">
    <citation type="submission" date="2022-11" db="EMBL/GenBank/DDBJ databases">
        <title>Centuries of genome instability and evolution in soft-shell clam transmissible cancer (bioRxiv).</title>
        <authorList>
            <person name="Hart S.F.M."/>
            <person name="Yonemitsu M.A."/>
            <person name="Giersch R.M."/>
            <person name="Beal B.F."/>
            <person name="Arriagada G."/>
            <person name="Davis B.W."/>
            <person name="Ostrander E.A."/>
            <person name="Goff S.P."/>
            <person name="Metzger M.J."/>
        </authorList>
    </citation>
    <scope>NUCLEOTIDE SEQUENCE</scope>
    <source>
        <strain evidence="2">MELC-2E11</strain>
        <tissue evidence="2">Siphon/mantle</tissue>
    </source>
</reference>
<dbReference type="PRINTS" id="PR01438">
    <property type="entry name" value="UNVRSLSTRESS"/>
</dbReference>
<name>A0ABY7DXZ9_MYAAR</name>
<gene>
    <name evidence="2" type="ORF">MAR_009166</name>
</gene>
<dbReference type="PANTHER" id="PTHR46989">
    <property type="entry name" value="USP DOMAIN-CONTAINING PROTEIN"/>
    <property type="match status" value="1"/>
</dbReference>
<dbReference type="CDD" id="cd23659">
    <property type="entry name" value="USP_At3g01520-like"/>
    <property type="match status" value="1"/>
</dbReference>
<proteinExistence type="predicted"/>
<dbReference type="InterPro" id="IPR006016">
    <property type="entry name" value="UspA"/>
</dbReference>
<organism evidence="2 3">
    <name type="scientific">Mya arenaria</name>
    <name type="common">Soft-shell clam</name>
    <dbReference type="NCBI Taxonomy" id="6604"/>
    <lineage>
        <taxon>Eukaryota</taxon>
        <taxon>Metazoa</taxon>
        <taxon>Spiralia</taxon>
        <taxon>Lophotrochozoa</taxon>
        <taxon>Mollusca</taxon>
        <taxon>Bivalvia</taxon>
        <taxon>Autobranchia</taxon>
        <taxon>Heteroconchia</taxon>
        <taxon>Euheterodonta</taxon>
        <taxon>Imparidentia</taxon>
        <taxon>Neoheterodontei</taxon>
        <taxon>Myida</taxon>
        <taxon>Myoidea</taxon>
        <taxon>Myidae</taxon>
        <taxon>Mya</taxon>
    </lineage>
</organism>
<evidence type="ECO:0000313" key="3">
    <source>
        <dbReference type="Proteomes" id="UP001164746"/>
    </source>
</evidence>
<dbReference type="InterPro" id="IPR014729">
    <property type="entry name" value="Rossmann-like_a/b/a_fold"/>
</dbReference>
<dbReference type="CDD" id="cd00293">
    <property type="entry name" value="USP-like"/>
    <property type="match status" value="1"/>
</dbReference>
<dbReference type="InterPro" id="IPR006015">
    <property type="entry name" value="Universal_stress_UspA"/>
</dbReference>
<evidence type="ECO:0000259" key="1">
    <source>
        <dbReference type="Pfam" id="PF00582"/>
    </source>
</evidence>
<dbReference type="Pfam" id="PF00582">
    <property type="entry name" value="Usp"/>
    <property type="match status" value="2"/>
</dbReference>
<sequence length="256" mass="28825">MESKRTIVIAIDDSEHSEFAFDFYVDNVHRHGDHIVLVHVPEYSNILSASSLLTDPNIIAEMIKDTEERTSELVDKYSFKMQQKQLHGHVRQQCGKPGEAILECAREEGATMLILGTRGMGLMRRTFIGSVSDYCLHHDFPSLSADINPSLLTDPNIIAEMIKDTEGQTSELVDKYSFKMQQKELHGHVKQQCGKPGEAILECAREESATLLILGARGMGVMRRTFIGSVSDYCLHHATFPVLVCRHKPFKHDKQS</sequence>
<dbReference type="Gene3D" id="3.40.50.620">
    <property type="entry name" value="HUPs"/>
    <property type="match status" value="2"/>
</dbReference>
<evidence type="ECO:0000313" key="2">
    <source>
        <dbReference type="EMBL" id="WAR02608.1"/>
    </source>
</evidence>
<feature type="domain" description="UspA" evidence="1">
    <location>
        <begin position="177"/>
        <end position="246"/>
    </location>
</feature>
<feature type="domain" description="UspA" evidence="1">
    <location>
        <begin position="5"/>
        <end position="138"/>
    </location>
</feature>
<protein>
    <submittedName>
        <fullName evidence="2">Y1388-like protein</fullName>
    </submittedName>
</protein>
<dbReference type="EMBL" id="CP111015">
    <property type="protein sequence ID" value="WAR02608.1"/>
    <property type="molecule type" value="Genomic_DNA"/>
</dbReference>